<evidence type="ECO:0000256" key="4">
    <source>
        <dbReference type="ARBA" id="ARBA00023136"/>
    </source>
</evidence>
<keyword evidence="3" id="KW-0732">Signal</keyword>
<dbReference type="InterPro" id="IPR011990">
    <property type="entry name" value="TPR-like_helical_dom_sf"/>
</dbReference>
<evidence type="ECO:0000256" key="2">
    <source>
        <dbReference type="ARBA" id="ARBA00006275"/>
    </source>
</evidence>
<dbReference type="Pfam" id="PF07980">
    <property type="entry name" value="SusD_RagB"/>
    <property type="match status" value="1"/>
</dbReference>
<dbReference type="GO" id="GO:0009279">
    <property type="term" value="C:cell outer membrane"/>
    <property type="evidence" value="ECO:0007669"/>
    <property type="project" value="UniProtKB-SubCell"/>
</dbReference>
<comment type="similarity">
    <text evidence="2">Belongs to the SusD family.</text>
</comment>
<keyword evidence="5" id="KW-0998">Cell outer membrane</keyword>
<dbReference type="InterPro" id="IPR012944">
    <property type="entry name" value="SusD_RagB_dom"/>
</dbReference>
<protein>
    <submittedName>
        <fullName evidence="8">RagB/SusD family nutrient uptake outer membrane protein</fullName>
    </submittedName>
</protein>
<evidence type="ECO:0000256" key="5">
    <source>
        <dbReference type="ARBA" id="ARBA00023237"/>
    </source>
</evidence>
<accession>A0A7G5E6N2</accession>
<evidence type="ECO:0000256" key="3">
    <source>
        <dbReference type="ARBA" id="ARBA00022729"/>
    </source>
</evidence>
<dbReference type="EMBL" id="CP058555">
    <property type="protein sequence ID" value="QMV69657.1"/>
    <property type="molecule type" value="Genomic_DNA"/>
</dbReference>
<feature type="domain" description="SusD-like N-terminal" evidence="7">
    <location>
        <begin position="21"/>
        <end position="204"/>
    </location>
</feature>
<reference evidence="8 9" key="1">
    <citation type="journal article" date="2020" name="G3 (Bethesda)">
        <title>CeMbio - The Caenorhabditis elegans Microbiome Resource.</title>
        <authorList>
            <person name="Dirksen P."/>
            <person name="Assie A."/>
            <person name="Zimmermann J."/>
            <person name="Zhang F."/>
            <person name="Tietje A.M."/>
            <person name="Marsh S.A."/>
            <person name="Felix M.A."/>
            <person name="Shapira M."/>
            <person name="Kaleta C."/>
            <person name="Schulenburg H."/>
            <person name="Samuel B."/>
        </authorList>
    </citation>
    <scope>NUCLEOTIDE SEQUENCE [LARGE SCALE GENOMIC DNA]</scope>
    <source>
        <strain evidence="8 9">BIGb0170</strain>
    </source>
</reference>
<dbReference type="InterPro" id="IPR033985">
    <property type="entry name" value="SusD-like_N"/>
</dbReference>
<dbReference type="RefSeq" id="WP_153844811.1">
    <property type="nucleotide sequence ID" value="NZ_CP058555.1"/>
</dbReference>
<comment type="subcellular location">
    <subcellularLocation>
        <location evidence="1">Cell outer membrane</location>
    </subcellularLocation>
</comment>
<keyword evidence="4" id="KW-0472">Membrane</keyword>
<dbReference type="Gene3D" id="1.25.40.390">
    <property type="match status" value="1"/>
</dbReference>
<dbReference type="Proteomes" id="UP000515450">
    <property type="component" value="Chromosome"/>
</dbReference>
<dbReference type="AlphaFoldDB" id="A0A7G5E6N2"/>
<evidence type="ECO:0000259" key="7">
    <source>
        <dbReference type="Pfam" id="PF14322"/>
    </source>
</evidence>
<sequence length="484" mass="55151">MKKSIYIILLATAFYTVSCNKFLDIVPKTQVPQDQQFDTEQGFKDALTGVYINLKNESTYGKELSFATIENLVSSWDVTNNTVEQQLGLYNFSDSKVIDKFNLIFSQQYKTIAHINAILQQIDLKKSVLKTAGIYEIIKGECLGLRAFIHLDLMRLYGPMPQNHAIGNELAYVTEFGRNINAHISYESYKAQLLNDIKQAEELIKSVDPMLNYSMADIRNPNGYGSAFKPDDDFIAYRNMRMNYYAIKALEARANLWYGDNDKAYLAAKEIIEARNEKNAPKFQLAGGVEYTASNFMLTTEQIFGLYAYDMAKTYTNYFGNGLYRKGTSATTITNQLYGNTGTDFREATLWNLITMTNGSKYNVIKKYLTNENNVTVSTDYKQIPLLRTSEMYLILAETAPFNEGLDYFKQFRLSRNIGSTAIPQDKSGLLSEIIKEYRKEFYAEGQAFYTYKRLNVPKIQVLFAPSAALINYLLPMPTVESSN</sequence>
<evidence type="ECO:0000313" key="9">
    <source>
        <dbReference type="Proteomes" id="UP000515450"/>
    </source>
</evidence>
<proteinExistence type="inferred from homology"/>
<evidence type="ECO:0000313" key="8">
    <source>
        <dbReference type="EMBL" id="QMV69657.1"/>
    </source>
</evidence>
<dbReference type="Pfam" id="PF14322">
    <property type="entry name" value="SusD-like_3"/>
    <property type="match status" value="1"/>
</dbReference>
<name>A0A7G5E6N2_9SPHI</name>
<organism evidence="8 9">
    <name type="scientific">Sphingobacterium paramultivorum</name>
    <dbReference type="NCBI Taxonomy" id="2886510"/>
    <lineage>
        <taxon>Bacteria</taxon>
        <taxon>Pseudomonadati</taxon>
        <taxon>Bacteroidota</taxon>
        <taxon>Sphingobacteriia</taxon>
        <taxon>Sphingobacteriales</taxon>
        <taxon>Sphingobacteriaceae</taxon>
        <taxon>Sphingobacterium</taxon>
    </lineage>
</organism>
<feature type="domain" description="RagB/SusD" evidence="6">
    <location>
        <begin position="334"/>
        <end position="454"/>
    </location>
</feature>
<gene>
    <name evidence="8" type="ORF">HS960_19230</name>
</gene>
<evidence type="ECO:0000259" key="6">
    <source>
        <dbReference type="Pfam" id="PF07980"/>
    </source>
</evidence>
<dbReference type="SUPFAM" id="SSF48452">
    <property type="entry name" value="TPR-like"/>
    <property type="match status" value="1"/>
</dbReference>
<evidence type="ECO:0000256" key="1">
    <source>
        <dbReference type="ARBA" id="ARBA00004442"/>
    </source>
</evidence>
<keyword evidence="9" id="KW-1185">Reference proteome</keyword>